<dbReference type="STRING" id="71784.A0A1Y2AHJ2"/>
<name>A0A1Y2AHJ2_9TREE</name>
<feature type="repeat" description="WD" evidence="3">
    <location>
        <begin position="512"/>
        <end position="558"/>
    </location>
</feature>
<organism evidence="5 6">
    <name type="scientific">Naematelia encephala</name>
    <dbReference type="NCBI Taxonomy" id="71784"/>
    <lineage>
        <taxon>Eukaryota</taxon>
        <taxon>Fungi</taxon>
        <taxon>Dikarya</taxon>
        <taxon>Basidiomycota</taxon>
        <taxon>Agaricomycotina</taxon>
        <taxon>Tremellomycetes</taxon>
        <taxon>Tremellales</taxon>
        <taxon>Naemateliaceae</taxon>
        <taxon>Naematelia</taxon>
    </lineage>
</organism>
<evidence type="ECO:0000313" key="6">
    <source>
        <dbReference type="Proteomes" id="UP000193986"/>
    </source>
</evidence>
<feature type="region of interest" description="Disordered" evidence="4">
    <location>
        <begin position="151"/>
        <end position="170"/>
    </location>
</feature>
<reference evidence="5 6" key="1">
    <citation type="submission" date="2016-07" db="EMBL/GenBank/DDBJ databases">
        <title>Pervasive Adenine N6-methylation of Active Genes in Fungi.</title>
        <authorList>
            <consortium name="DOE Joint Genome Institute"/>
            <person name="Mondo S.J."/>
            <person name="Dannebaum R.O."/>
            <person name="Kuo R.C."/>
            <person name="Labutti K."/>
            <person name="Haridas S."/>
            <person name="Kuo A."/>
            <person name="Salamov A."/>
            <person name="Ahrendt S.R."/>
            <person name="Lipzen A."/>
            <person name="Sullivan W."/>
            <person name="Andreopoulos W.B."/>
            <person name="Clum A."/>
            <person name="Lindquist E."/>
            <person name="Daum C."/>
            <person name="Ramamoorthy G.K."/>
            <person name="Gryganskyi A."/>
            <person name="Culley D."/>
            <person name="Magnuson J.K."/>
            <person name="James T.Y."/>
            <person name="O'Malley M.A."/>
            <person name="Stajich J.E."/>
            <person name="Spatafora J.W."/>
            <person name="Visel A."/>
            <person name="Grigoriev I.V."/>
        </authorList>
    </citation>
    <scope>NUCLEOTIDE SEQUENCE [LARGE SCALE GENOMIC DNA]</scope>
    <source>
        <strain evidence="5 6">68-887.2</strain>
    </source>
</reference>
<dbReference type="Pfam" id="PF00400">
    <property type="entry name" value="WD40"/>
    <property type="match status" value="3"/>
</dbReference>
<dbReference type="PANTHER" id="PTHR14107">
    <property type="entry name" value="WD REPEAT PROTEIN"/>
    <property type="match status" value="1"/>
</dbReference>
<feature type="region of interest" description="Disordered" evidence="4">
    <location>
        <begin position="184"/>
        <end position="213"/>
    </location>
</feature>
<dbReference type="InterPro" id="IPR015943">
    <property type="entry name" value="WD40/YVTN_repeat-like_dom_sf"/>
</dbReference>
<keyword evidence="6" id="KW-1185">Reference proteome</keyword>
<dbReference type="InParanoid" id="A0A1Y2AHJ2"/>
<feature type="compositionally biased region" description="Basic and acidic residues" evidence="4">
    <location>
        <begin position="682"/>
        <end position="692"/>
    </location>
</feature>
<dbReference type="GO" id="GO:0032153">
    <property type="term" value="C:cell division site"/>
    <property type="evidence" value="ECO:0007669"/>
    <property type="project" value="TreeGrafter"/>
</dbReference>
<dbReference type="InterPro" id="IPR036322">
    <property type="entry name" value="WD40_repeat_dom_sf"/>
</dbReference>
<protein>
    <submittedName>
        <fullName evidence="5">WD40-repeat-containing domain protein</fullName>
    </submittedName>
</protein>
<feature type="region of interest" description="Disordered" evidence="4">
    <location>
        <begin position="647"/>
        <end position="692"/>
    </location>
</feature>
<dbReference type="OrthoDB" id="3367at2759"/>
<evidence type="ECO:0000256" key="2">
    <source>
        <dbReference type="ARBA" id="ARBA00022737"/>
    </source>
</evidence>
<feature type="compositionally biased region" description="Low complexity" evidence="4">
    <location>
        <begin position="155"/>
        <end position="166"/>
    </location>
</feature>
<feature type="repeat" description="WD" evidence="3">
    <location>
        <begin position="470"/>
        <end position="511"/>
    </location>
</feature>
<dbReference type="GO" id="GO:0005634">
    <property type="term" value="C:nucleus"/>
    <property type="evidence" value="ECO:0007669"/>
    <property type="project" value="TreeGrafter"/>
</dbReference>
<feature type="region of interest" description="Disordered" evidence="4">
    <location>
        <begin position="563"/>
        <end position="586"/>
    </location>
</feature>
<dbReference type="SUPFAM" id="SSF50978">
    <property type="entry name" value="WD40 repeat-like"/>
    <property type="match status" value="1"/>
</dbReference>
<feature type="compositionally biased region" description="Basic residues" evidence="4">
    <location>
        <begin position="563"/>
        <end position="572"/>
    </location>
</feature>
<feature type="compositionally biased region" description="Polar residues" evidence="4">
    <location>
        <begin position="574"/>
        <end position="586"/>
    </location>
</feature>
<evidence type="ECO:0000256" key="4">
    <source>
        <dbReference type="SAM" id="MobiDB-lite"/>
    </source>
</evidence>
<dbReference type="AlphaFoldDB" id="A0A1Y2AHJ2"/>
<gene>
    <name evidence="5" type="ORF">BCR39DRAFT_552403</name>
</gene>
<dbReference type="Gene3D" id="2.130.10.10">
    <property type="entry name" value="YVTN repeat-like/Quinoprotein amine dehydrogenase"/>
    <property type="match status" value="1"/>
</dbReference>
<evidence type="ECO:0000256" key="1">
    <source>
        <dbReference type="ARBA" id="ARBA00022574"/>
    </source>
</evidence>
<keyword evidence="1 3" id="KW-0853">WD repeat</keyword>
<keyword evidence="2" id="KW-0677">Repeat</keyword>
<comment type="caution">
    <text evidence="5">The sequence shown here is derived from an EMBL/GenBank/DDBJ whole genome shotgun (WGS) entry which is preliminary data.</text>
</comment>
<dbReference type="PANTHER" id="PTHR14107:SF16">
    <property type="entry name" value="AT02583P"/>
    <property type="match status" value="1"/>
</dbReference>
<dbReference type="PROSITE" id="PS50082">
    <property type="entry name" value="WD_REPEATS_2"/>
    <property type="match status" value="2"/>
</dbReference>
<evidence type="ECO:0000256" key="3">
    <source>
        <dbReference type="PROSITE-ProRule" id="PRU00221"/>
    </source>
</evidence>
<evidence type="ECO:0000313" key="5">
    <source>
        <dbReference type="EMBL" id="ORY22031.1"/>
    </source>
</evidence>
<dbReference type="EMBL" id="MCFC01000099">
    <property type="protein sequence ID" value="ORY22031.1"/>
    <property type="molecule type" value="Genomic_DNA"/>
</dbReference>
<dbReference type="InterPro" id="IPR051362">
    <property type="entry name" value="WD_repeat_creC_regulators"/>
</dbReference>
<dbReference type="Proteomes" id="UP000193986">
    <property type="component" value="Unassembled WGS sequence"/>
</dbReference>
<dbReference type="FunCoup" id="A0A1Y2AHJ2">
    <property type="interactions" value="76"/>
</dbReference>
<dbReference type="InterPro" id="IPR001680">
    <property type="entry name" value="WD40_rpt"/>
</dbReference>
<dbReference type="GO" id="GO:0045013">
    <property type="term" value="P:carbon catabolite repression of transcription"/>
    <property type="evidence" value="ECO:0007669"/>
    <property type="project" value="TreeGrafter"/>
</dbReference>
<dbReference type="SMART" id="SM00320">
    <property type="entry name" value="WD40"/>
    <property type="match status" value="4"/>
</dbReference>
<accession>A0A1Y2AHJ2</accession>
<proteinExistence type="predicted"/>
<dbReference type="GO" id="GO:0051286">
    <property type="term" value="C:cell tip"/>
    <property type="evidence" value="ECO:0007669"/>
    <property type="project" value="TreeGrafter"/>
</dbReference>
<sequence>MELYIPPPSSFLPRLPPPRPVVPAVPLVPLPDLPDTIHAPEGAYSLTPSLFCSVGTPAAPMVYDTRPNPASAAAFIGGAGGFVMSPPPQSQGPTGQTAMSFGSSIVNGQTQPAFPVRMSFVNVWFPPKGGEKGFGAMLGMSNKAGEIPQMTGYEPSVSSDSDSPPSSENPALILEVPLAALPQPSSSKRMPFVRSSAPANALPRPKNNLRSSNSTFVTRLQALEGLPKIMSERGKVGGEVVRWGFWNLGRTFGWGEEGGRVKDPLARVTFSQVPTCHAVSHLTASPDRVDVVVGFASGDIVWIDFIVGRYTRINKGGLLNNTAVTSITFDPRRPQHFIACFADDIMLQFNLFAEDPVATAVMAERPWTTVFDRQAPVKLVLDGHDEETYEDSMVLWKNEDWAQLSVEGQKGKKEERSPWAGKNPVAACRIGTKGITAMAYSPDGQWLAVTSDDGCLRLVDVASERLSDTFAGYFGALNCVAWAPDSRFVAVGGQDDLITIFSPRESRVVARCQGHSAFVTSICFDQRGGEGRGYRFASVGEDGKLILWDFSSASLHRPRHHVHQQNTSRHHIPASSTLSLAGQSRSQLPMSNSVGGRIHLAPPRSEVALLQPVLARVVEGNLLTGVHIGPNSIVTVSRAALVKFWQRPPKQSTSGRQRGRPASGKDAGFATATGGLGGMKSPRMEKESLVFA</sequence>